<dbReference type="Pfam" id="PF00149">
    <property type="entry name" value="Metallophos"/>
    <property type="match status" value="1"/>
</dbReference>
<keyword evidence="5" id="KW-0677">Repeat</keyword>
<gene>
    <name evidence="10" type="ORF">BASA50_011178</name>
</gene>
<dbReference type="Gene3D" id="3.60.21.10">
    <property type="match status" value="1"/>
</dbReference>
<evidence type="ECO:0000313" key="11">
    <source>
        <dbReference type="Proteomes" id="UP001648503"/>
    </source>
</evidence>
<evidence type="ECO:0000256" key="8">
    <source>
        <dbReference type="ARBA" id="ARBA00023211"/>
    </source>
</evidence>
<evidence type="ECO:0000256" key="1">
    <source>
        <dbReference type="ARBA" id="ARBA00001936"/>
    </source>
</evidence>
<dbReference type="InterPro" id="IPR029052">
    <property type="entry name" value="Metallo-depent_PP-like"/>
</dbReference>
<keyword evidence="6" id="KW-0378">Hydrolase</keyword>
<evidence type="ECO:0000256" key="3">
    <source>
        <dbReference type="ARBA" id="ARBA00013081"/>
    </source>
</evidence>
<evidence type="ECO:0000256" key="7">
    <source>
        <dbReference type="ARBA" id="ARBA00022803"/>
    </source>
</evidence>
<reference evidence="10 11" key="1">
    <citation type="submission" date="2021-02" db="EMBL/GenBank/DDBJ databases">
        <title>Variation within the Batrachochytrium salamandrivorans European outbreak.</title>
        <authorList>
            <person name="Kelly M."/>
            <person name="Pasmans F."/>
            <person name="Shea T.P."/>
            <person name="Munoz J.F."/>
            <person name="Carranza S."/>
            <person name="Cuomo C.A."/>
            <person name="Martel A."/>
        </authorList>
    </citation>
    <scope>NUCLEOTIDE SEQUENCE [LARGE SCALE GENOMIC DNA]</scope>
    <source>
        <strain evidence="10 11">AMFP18/2</strain>
    </source>
</reference>
<protein>
    <recommendedName>
        <fullName evidence="3">protein-serine/threonine phosphatase</fullName>
        <ecNumber evidence="3">3.1.3.16</ecNumber>
    </recommendedName>
</protein>
<dbReference type="InterPro" id="IPR011990">
    <property type="entry name" value="TPR-like_helical_dom_sf"/>
</dbReference>
<dbReference type="PIRSF" id="PIRSF033096">
    <property type="entry name" value="PPPtase_5"/>
    <property type="match status" value="1"/>
</dbReference>
<accession>A0ABQ8EVZ2</accession>
<dbReference type="Pfam" id="PF08321">
    <property type="entry name" value="PPP5"/>
    <property type="match status" value="1"/>
</dbReference>
<comment type="caution">
    <text evidence="10">The sequence shown here is derived from an EMBL/GenBank/DDBJ whole genome shotgun (WGS) entry which is preliminary data.</text>
</comment>
<evidence type="ECO:0000256" key="4">
    <source>
        <dbReference type="ARBA" id="ARBA00022723"/>
    </source>
</evidence>
<evidence type="ECO:0000313" key="10">
    <source>
        <dbReference type="EMBL" id="KAH6587573.1"/>
    </source>
</evidence>
<keyword evidence="11" id="KW-1185">Reference proteome</keyword>
<dbReference type="InterPro" id="IPR041753">
    <property type="entry name" value="PP5_C"/>
</dbReference>
<keyword evidence="8" id="KW-0464">Manganese</keyword>
<dbReference type="SMART" id="SM00028">
    <property type="entry name" value="TPR"/>
    <property type="match status" value="3"/>
</dbReference>
<feature type="domain" description="Serine/threonine specific protein phosphatases" evidence="9">
    <location>
        <begin position="211"/>
        <end position="486"/>
    </location>
</feature>
<dbReference type="SUPFAM" id="SSF48452">
    <property type="entry name" value="TPR-like"/>
    <property type="match status" value="1"/>
</dbReference>
<dbReference type="SMART" id="SM00156">
    <property type="entry name" value="PP2Ac"/>
    <property type="match status" value="1"/>
</dbReference>
<evidence type="ECO:0000256" key="6">
    <source>
        <dbReference type="ARBA" id="ARBA00022801"/>
    </source>
</evidence>
<comment type="cofactor">
    <cofactor evidence="1">
        <name>Mn(2+)</name>
        <dbReference type="ChEBI" id="CHEBI:29035"/>
    </cofactor>
</comment>
<dbReference type="PANTHER" id="PTHR45668:SF5">
    <property type="entry name" value="SERINE_THREONINE-PROTEIN PHOSPHATASE 5"/>
    <property type="match status" value="1"/>
</dbReference>
<evidence type="ECO:0000259" key="9">
    <source>
        <dbReference type="SMART" id="SM00156"/>
    </source>
</evidence>
<dbReference type="InterPro" id="IPR006186">
    <property type="entry name" value="Ser/Thr-sp_prot-phosphatase"/>
</dbReference>
<dbReference type="EC" id="3.1.3.16" evidence="3"/>
<dbReference type="Proteomes" id="UP001648503">
    <property type="component" value="Unassembled WGS sequence"/>
</dbReference>
<dbReference type="PRINTS" id="PR00114">
    <property type="entry name" value="STPHPHTASE"/>
</dbReference>
<dbReference type="InterPro" id="IPR051134">
    <property type="entry name" value="PPP_phosphatase"/>
</dbReference>
<dbReference type="InterPro" id="IPR004843">
    <property type="entry name" value="Calcineurin-like_PHP"/>
</dbReference>
<keyword evidence="4" id="KW-0479">Metal-binding</keyword>
<dbReference type="PANTHER" id="PTHR45668">
    <property type="entry name" value="SERINE/THREONINE-PROTEIN PHOSPHATASE 5-RELATED"/>
    <property type="match status" value="1"/>
</dbReference>
<dbReference type="InterPro" id="IPR013235">
    <property type="entry name" value="PPP_dom"/>
</dbReference>
<evidence type="ECO:0000256" key="2">
    <source>
        <dbReference type="ARBA" id="ARBA00008786"/>
    </source>
</evidence>
<dbReference type="Gene3D" id="1.25.40.10">
    <property type="entry name" value="Tetratricopeptide repeat domain"/>
    <property type="match status" value="1"/>
</dbReference>
<dbReference type="SUPFAM" id="SSF56300">
    <property type="entry name" value="Metallo-dependent phosphatases"/>
    <property type="match status" value="1"/>
</dbReference>
<comment type="similarity">
    <text evidence="2">Belongs to the PPP phosphatase family. PP-5 (PP-T) subfamily.</text>
</comment>
<name>A0ABQ8EVZ2_9FUNG</name>
<sequence length="503" mass="55895">MAAATGASSSSATPTDNGQILPLVVSEADASKAEVIKGEANKLFAEKKFEDAIAKYTEAISHNPNIAAYYANRAFAYTKQELYAAAVKDATDAIAIDPTYVKGYYRRAVGNMALGKLKDAIKDLRSVSKATPQDRDARTKLILCEKEQKRAEFEKAINFEENKVSIIDRLGNVDEIIVEDSYDGPHFDAKAGITLEFVKDLLEYMRKEKKLHRKYMLQILLAVKLLLEALPPIIDVTIPADGKITVCGDIHGQFYDLLNVFDMNGLPSPTNMYLWNGDFVDRGSFSVECVMTLLSFKLLYPHAVYLSRGNHEANDMNKVYGFEGEVKAKYNEVTFKLFSEVFNAVPVGNIINEKILVVHGGLFSRDDVTLDELRQIDRFKQPGSEGLMCELLWSDPQPMPGRSPSKRGVGIQFGPDVTEAFLKLNNLDLLIRSHEVKNGGYEVAHNGKCITIFSAPNYCDSTGNMGAYIHITPDLKLKYNQFQAVPHPPVGPMKYASSFGNFV</sequence>
<keyword evidence="7" id="KW-0802">TPR repeat</keyword>
<dbReference type="CDD" id="cd07417">
    <property type="entry name" value="MPP_PP5_C"/>
    <property type="match status" value="1"/>
</dbReference>
<proteinExistence type="inferred from homology"/>
<dbReference type="EMBL" id="JAFCIX010000555">
    <property type="protein sequence ID" value="KAH6587573.1"/>
    <property type="molecule type" value="Genomic_DNA"/>
</dbReference>
<dbReference type="InterPro" id="IPR019734">
    <property type="entry name" value="TPR_rpt"/>
</dbReference>
<evidence type="ECO:0000256" key="5">
    <source>
        <dbReference type="ARBA" id="ARBA00022737"/>
    </source>
</evidence>
<organism evidence="10 11">
    <name type="scientific">Batrachochytrium salamandrivorans</name>
    <dbReference type="NCBI Taxonomy" id="1357716"/>
    <lineage>
        <taxon>Eukaryota</taxon>
        <taxon>Fungi</taxon>
        <taxon>Fungi incertae sedis</taxon>
        <taxon>Chytridiomycota</taxon>
        <taxon>Chytridiomycota incertae sedis</taxon>
        <taxon>Chytridiomycetes</taxon>
        <taxon>Rhizophydiales</taxon>
        <taxon>Rhizophydiales incertae sedis</taxon>
        <taxon>Batrachochytrium</taxon>
    </lineage>
</organism>